<gene>
    <name evidence="1" type="ORF">Bhyg_10979</name>
</gene>
<comment type="caution">
    <text evidence="1">The sequence shown here is derived from an EMBL/GenBank/DDBJ whole genome shotgun (WGS) entry which is preliminary data.</text>
</comment>
<evidence type="ECO:0000313" key="1">
    <source>
        <dbReference type="EMBL" id="KAJ6638246.1"/>
    </source>
</evidence>
<dbReference type="EMBL" id="WJQU01000003">
    <property type="protein sequence ID" value="KAJ6638246.1"/>
    <property type="molecule type" value="Genomic_DNA"/>
</dbReference>
<evidence type="ECO:0000313" key="2">
    <source>
        <dbReference type="Proteomes" id="UP001151699"/>
    </source>
</evidence>
<keyword evidence="2" id="KW-1185">Reference proteome</keyword>
<reference evidence="1" key="1">
    <citation type="submission" date="2022-07" db="EMBL/GenBank/DDBJ databases">
        <authorList>
            <person name="Trinca V."/>
            <person name="Uliana J.V.C."/>
            <person name="Torres T.T."/>
            <person name="Ward R.J."/>
            <person name="Monesi N."/>
        </authorList>
    </citation>
    <scope>NUCLEOTIDE SEQUENCE</scope>
    <source>
        <strain evidence="1">HSMRA1968</strain>
        <tissue evidence="1">Whole embryos</tissue>
    </source>
</reference>
<dbReference type="Proteomes" id="UP001151699">
    <property type="component" value="Chromosome X"/>
</dbReference>
<accession>A0A9Q0MUF9</accession>
<proteinExistence type="predicted"/>
<protein>
    <submittedName>
        <fullName evidence="1">Uncharacterized protein</fullName>
    </submittedName>
</protein>
<dbReference type="AlphaFoldDB" id="A0A9Q0MUF9"/>
<sequence>MSCNNSDGMVICLKTIWFG</sequence>
<name>A0A9Q0MUF9_9DIPT</name>
<organism evidence="1 2">
    <name type="scientific">Pseudolycoriella hygida</name>
    <dbReference type="NCBI Taxonomy" id="35572"/>
    <lineage>
        <taxon>Eukaryota</taxon>
        <taxon>Metazoa</taxon>
        <taxon>Ecdysozoa</taxon>
        <taxon>Arthropoda</taxon>
        <taxon>Hexapoda</taxon>
        <taxon>Insecta</taxon>
        <taxon>Pterygota</taxon>
        <taxon>Neoptera</taxon>
        <taxon>Endopterygota</taxon>
        <taxon>Diptera</taxon>
        <taxon>Nematocera</taxon>
        <taxon>Sciaroidea</taxon>
        <taxon>Sciaridae</taxon>
        <taxon>Pseudolycoriella</taxon>
    </lineage>
</organism>